<name>A0A2N5VWQ4_9BASI</name>
<dbReference type="Proteomes" id="UP000235392">
    <property type="component" value="Unassembled WGS sequence"/>
</dbReference>
<evidence type="ECO:0000256" key="1">
    <source>
        <dbReference type="ARBA" id="ARBA00004141"/>
    </source>
</evidence>
<reference evidence="13 14" key="1">
    <citation type="submission" date="2017-11" db="EMBL/GenBank/DDBJ databases">
        <title>De novo assembly and phasing of dikaryotic genomes from two isolates of Puccinia coronata f. sp. avenae, the causal agent of oat crown rust.</title>
        <authorList>
            <person name="Miller M.E."/>
            <person name="Zhang Y."/>
            <person name="Omidvar V."/>
            <person name="Sperschneider J."/>
            <person name="Schwessinger B."/>
            <person name="Raley C."/>
            <person name="Palmer J.M."/>
            <person name="Garnica D."/>
            <person name="Upadhyaya N."/>
            <person name="Rathjen J."/>
            <person name="Taylor J.M."/>
            <person name="Park R.F."/>
            <person name="Dodds P.N."/>
            <person name="Hirsch C.D."/>
            <person name="Kianian S.F."/>
            <person name="Figueroa M."/>
        </authorList>
    </citation>
    <scope>NUCLEOTIDE SEQUENCE [LARGE SCALE GENOMIC DNA]</scope>
    <source>
        <strain evidence="12">12NC29</strain>
        <strain evidence="11">12SD80</strain>
    </source>
</reference>
<comment type="similarity">
    <text evidence="3">Belongs to the wax synthase family.</text>
</comment>
<comment type="subcellular location">
    <subcellularLocation>
        <location evidence="1">Membrane</location>
        <topology evidence="1">Multi-pass membrane protein</topology>
    </subcellularLocation>
</comment>
<evidence type="ECO:0000256" key="6">
    <source>
        <dbReference type="ARBA" id="ARBA00022989"/>
    </source>
</evidence>
<keyword evidence="13" id="KW-1185">Reference proteome</keyword>
<evidence type="ECO:0000313" key="12">
    <source>
        <dbReference type="EMBL" id="PLW54410.1"/>
    </source>
</evidence>
<accession>A0A2N5VWQ4</accession>
<protein>
    <recommendedName>
        <fullName evidence="9">Wax synthase domain-containing protein</fullName>
    </recommendedName>
</protein>
<keyword evidence="6 8" id="KW-1133">Transmembrane helix</keyword>
<evidence type="ECO:0000313" key="10">
    <source>
        <dbReference type="EMBL" id="PLW10929.1"/>
    </source>
</evidence>
<evidence type="ECO:0000256" key="5">
    <source>
        <dbReference type="ARBA" id="ARBA00022692"/>
    </source>
</evidence>
<proteinExistence type="inferred from homology"/>
<dbReference type="GO" id="GO:0016020">
    <property type="term" value="C:membrane"/>
    <property type="evidence" value="ECO:0007669"/>
    <property type="project" value="UniProtKB-SubCell"/>
</dbReference>
<dbReference type="PANTHER" id="PTHR31595:SF57">
    <property type="entry name" value="OS04G0481900 PROTEIN"/>
    <property type="match status" value="1"/>
</dbReference>
<keyword evidence="7 8" id="KW-0472">Membrane</keyword>
<dbReference type="Pfam" id="PF13813">
    <property type="entry name" value="MBOAT_2"/>
    <property type="match status" value="1"/>
</dbReference>
<feature type="transmembrane region" description="Helical" evidence="8">
    <location>
        <begin position="50"/>
        <end position="69"/>
    </location>
</feature>
<keyword evidence="5 8" id="KW-0812">Transmembrane</keyword>
<dbReference type="STRING" id="200324.A0A2N5VWQ4"/>
<gene>
    <name evidence="12" type="ORF">PCANC_04770</name>
    <name evidence="10" type="ORF">PCANC_17402</name>
    <name evidence="11" type="ORF">PCASD_15382</name>
</gene>
<evidence type="ECO:0000313" key="14">
    <source>
        <dbReference type="Proteomes" id="UP000235392"/>
    </source>
</evidence>
<keyword evidence="4" id="KW-0808">Transferase</keyword>
<dbReference type="Proteomes" id="UP000235388">
    <property type="component" value="Unassembled WGS sequence"/>
</dbReference>
<dbReference type="GO" id="GO:0008374">
    <property type="term" value="F:O-acyltransferase activity"/>
    <property type="evidence" value="ECO:0007669"/>
    <property type="project" value="InterPro"/>
</dbReference>
<organism evidence="12 13">
    <name type="scientific">Puccinia coronata f. sp. avenae</name>
    <dbReference type="NCBI Taxonomy" id="200324"/>
    <lineage>
        <taxon>Eukaryota</taxon>
        <taxon>Fungi</taxon>
        <taxon>Dikarya</taxon>
        <taxon>Basidiomycota</taxon>
        <taxon>Pucciniomycotina</taxon>
        <taxon>Pucciniomycetes</taxon>
        <taxon>Pucciniales</taxon>
        <taxon>Pucciniaceae</taxon>
        <taxon>Puccinia</taxon>
    </lineage>
</organism>
<comment type="pathway">
    <text evidence="2">Secondary metabolite biosynthesis.</text>
</comment>
<sequence>MGTWGDEPFSDNQFKRMVVGYTFLIPLIIQAFLMNPIYEKSKQVKLIRMGLIPLTIYLTVTRTYIRLFYPLNEFFHWNFAFISFSTFHAVCLSLQFGLYRGSVFASKSDLIKAGNYRGDPDDKKDQQERLVPQNPTPSFLEKVKFTIWLLFSPRGLETSWAPALDVVPRGAKMSVGQFFIHTLCKTVVCHITGTVLWIIAANNAQHPYGAYGVIADYIPPLQFLKKFTQFDYLTSFYFAAVSWASIETLGCLLNLLEIAVYQFGPYVLPKDLAPGKFDSTLYPPLFNDLLERESMITFWSKGWHAIFRRNIVFCGWNPAESMFASFGKDTAKTAGMMGGMIFSGIFHEYLIAAVSTLDPRVPALKMFVLCGAAMVAEVHFKRATGRFVKGIPGKIW</sequence>
<evidence type="ECO:0000256" key="8">
    <source>
        <dbReference type="SAM" id="Phobius"/>
    </source>
</evidence>
<dbReference type="AlphaFoldDB" id="A0A2N5VWQ4"/>
<dbReference type="GO" id="GO:0006629">
    <property type="term" value="P:lipid metabolic process"/>
    <property type="evidence" value="ECO:0007669"/>
    <property type="project" value="InterPro"/>
</dbReference>
<dbReference type="EMBL" id="PGCJ01000046">
    <property type="protein sequence ID" value="PLW54410.1"/>
    <property type="molecule type" value="Genomic_DNA"/>
</dbReference>
<evidence type="ECO:0000256" key="2">
    <source>
        <dbReference type="ARBA" id="ARBA00005179"/>
    </source>
</evidence>
<feature type="transmembrane region" description="Helical" evidence="8">
    <location>
        <begin position="75"/>
        <end position="98"/>
    </location>
</feature>
<evidence type="ECO:0000259" key="9">
    <source>
        <dbReference type="Pfam" id="PF13813"/>
    </source>
</evidence>
<evidence type="ECO:0000256" key="7">
    <source>
        <dbReference type="ARBA" id="ARBA00023136"/>
    </source>
</evidence>
<dbReference type="InterPro" id="IPR032805">
    <property type="entry name" value="Wax_synthase_dom"/>
</dbReference>
<dbReference type="PANTHER" id="PTHR31595">
    <property type="entry name" value="LONG-CHAIN-ALCOHOL O-FATTY-ACYLTRANSFERASE 3-RELATED"/>
    <property type="match status" value="1"/>
</dbReference>
<dbReference type="OrthoDB" id="1077582at2759"/>
<evidence type="ECO:0000256" key="3">
    <source>
        <dbReference type="ARBA" id="ARBA00007282"/>
    </source>
</evidence>
<comment type="caution">
    <text evidence="12">The sequence shown here is derived from an EMBL/GenBank/DDBJ whole genome shotgun (WGS) entry which is preliminary data.</text>
</comment>
<dbReference type="EMBL" id="PGCJ01001040">
    <property type="protein sequence ID" value="PLW10929.1"/>
    <property type="molecule type" value="Genomic_DNA"/>
</dbReference>
<dbReference type="EMBL" id="PGCI01000727">
    <property type="protein sequence ID" value="PLW18735.1"/>
    <property type="molecule type" value="Genomic_DNA"/>
</dbReference>
<evidence type="ECO:0000313" key="11">
    <source>
        <dbReference type="EMBL" id="PLW18735.1"/>
    </source>
</evidence>
<feature type="domain" description="Wax synthase" evidence="9">
    <location>
        <begin position="282"/>
        <end position="361"/>
    </location>
</feature>
<feature type="transmembrane region" description="Helical" evidence="8">
    <location>
        <begin position="18"/>
        <end position="38"/>
    </location>
</feature>
<evidence type="ECO:0000256" key="4">
    <source>
        <dbReference type="ARBA" id="ARBA00022679"/>
    </source>
</evidence>
<dbReference type="InterPro" id="IPR044851">
    <property type="entry name" value="Wax_synthase"/>
</dbReference>
<evidence type="ECO:0000313" key="13">
    <source>
        <dbReference type="Proteomes" id="UP000235388"/>
    </source>
</evidence>